<dbReference type="Proteomes" id="UP000279909">
    <property type="component" value="Unassembled WGS sequence"/>
</dbReference>
<sequence length="488" mass="55760">MHQLTIIGLGAAELDQLQMGVYKKLKTVEKIYVRTIDHPVIQDLQKEGMAFISFDAVYEKYDTFQPVYEEIAEQLISAVSKEPIMYAVPGHPLVAEQTVQLLIEAERQGKVQLNIEGGQSFLDPIFGALKIDPIEGFQLLDGTSFSIHDVNMRGHVLIAQVYDSFSASEVKLTLMEKYRDDYPVTVVTAAGSSLESLTTVPLYELDQAVEINNLTTIYVPPVENDLDALRDWTTFRRIIATLRGPNGCPWDQKQTHESLKKYLLEEAHEFLAAIDEEDDFGMVEELGDVLLQVFLHAQIGEDNGYFNLEEVLESISEKMIRRHPHVFGDVNVEDADEVVANWDAIKKKEKGEQKESLLKGEYRPTSALQTSYNYQKKAASVGFDWPNAEGAWEKFLEEWKEFKDEVEKGAPQSRLDEFGDVLFTLVNIARFYKISPEEAMSHANEKFLRRFQYVEQKVLESGKTFADFTLQQLDEFWNEAKTLEKKEN</sequence>
<dbReference type="GO" id="GO:0046081">
    <property type="term" value="P:dUTP catabolic process"/>
    <property type="evidence" value="ECO:0007669"/>
    <property type="project" value="TreeGrafter"/>
</dbReference>
<dbReference type="EC" id="3.6.1.9" evidence="3"/>
<reference evidence="3 4" key="1">
    <citation type="journal article" date="2014" name="Int. J. Syst. Evol. Microbiol.">
        <title>Lysinibacillus halotolerans sp. nov., isolated from saline-alkaline soil.</title>
        <authorList>
            <person name="Kong D."/>
            <person name="Wang Y."/>
            <person name="Zhao B."/>
            <person name="Li Y."/>
            <person name="Song J."/>
            <person name="Zhai Y."/>
            <person name="Zhang C."/>
            <person name="Wang H."/>
            <person name="Chen X."/>
            <person name="Zhao B."/>
            <person name="Ruan Z."/>
        </authorList>
    </citation>
    <scope>NUCLEOTIDE SEQUENCE [LARGE SCALE GENOMIC DNA]</scope>
    <source>
        <strain evidence="3 4">MCCC 1A12703</strain>
    </source>
</reference>
<dbReference type="GO" id="GO:0046076">
    <property type="term" value="P:dTTP catabolic process"/>
    <property type="evidence" value="ECO:0007669"/>
    <property type="project" value="TreeGrafter"/>
</dbReference>
<keyword evidence="3" id="KW-0378">Hydrolase</keyword>
<evidence type="ECO:0000259" key="2">
    <source>
        <dbReference type="Pfam" id="PF03819"/>
    </source>
</evidence>
<dbReference type="Pfam" id="PF03819">
    <property type="entry name" value="MazG"/>
    <property type="match status" value="2"/>
</dbReference>
<dbReference type="InterPro" id="IPR004518">
    <property type="entry name" value="MazG-like_dom"/>
</dbReference>
<proteinExistence type="predicted"/>
<dbReference type="InterPro" id="IPR014777">
    <property type="entry name" value="4pyrrole_Mease_sub1"/>
</dbReference>
<dbReference type="CDD" id="cd11529">
    <property type="entry name" value="NTP-PPase_MazG_Cterm"/>
    <property type="match status" value="1"/>
</dbReference>
<dbReference type="Gene3D" id="3.40.1010.10">
    <property type="entry name" value="Cobalt-precorrin-4 Transmethylase, Domain 1"/>
    <property type="match status" value="1"/>
</dbReference>
<dbReference type="GO" id="GO:0046061">
    <property type="term" value="P:dATP catabolic process"/>
    <property type="evidence" value="ECO:0007669"/>
    <property type="project" value="TreeGrafter"/>
</dbReference>
<dbReference type="FunFam" id="3.40.1010.10:FF:000008">
    <property type="entry name" value="Similar to nucleoside triphosphate pyrophosphohydrolase, MazG"/>
    <property type="match status" value="1"/>
</dbReference>
<evidence type="ECO:0000259" key="1">
    <source>
        <dbReference type="Pfam" id="PF00590"/>
    </source>
</evidence>
<dbReference type="PANTHER" id="PTHR30522">
    <property type="entry name" value="NUCLEOSIDE TRIPHOSPHATE PYROPHOSPHOHYDROLASE"/>
    <property type="match status" value="1"/>
</dbReference>
<dbReference type="FunFam" id="1.10.287.1080:FF:000001">
    <property type="entry name" value="Nucleoside triphosphate pyrophosphohydrolase"/>
    <property type="match status" value="1"/>
</dbReference>
<dbReference type="Gene3D" id="1.10.287.1080">
    <property type="entry name" value="MazG-like"/>
    <property type="match status" value="2"/>
</dbReference>
<feature type="domain" description="Tetrapyrrole methylase" evidence="1">
    <location>
        <begin position="4"/>
        <end position="205"/>
    </location>
</feature>
<comment type="caution">
    <text evidence="3">The sequence shown here is derived from an EMBL/GenBank/DDBJ whole genome shotgun (WGS) entry which is preliminary data.</text>
</comment>
<dbReference type="GO" id="GO:0046052">
    <property type="term" value="P:UTP catabolic process"/>
    <property type="evidence" value="ECO:0007669"/>
    <property type="project" value="TreeGrafter"/>
</dbReference>
<dbReference type="InterPro" id="IPR048015">
    <property type="entry name" value="NTP-PPase_MazG-like_N"/>
</dbReference>
<dbReference type="PANTHER" id="PTHR30522:SF0">
    <property type="entry name" value="NUCLEOSIDE TRIPHOSPHATE PYROPHOSPHOHYDROLASE"/>
    <property type="match status" value="1"/>
</dbReference>
<dbReference type="Pfam" id="PF00590">
    <property type="entry name" value="TP_methylase"/>
    <property type="match status" value="1"/>
</dbReference>
<dbReference type="CDD" id="cd11528">
    <property type="entry name" value="NTP-PPase_MazG_Nterm"/>
    <property type="match status" value="1"/>
</dbReference>
<dbReference type="GO" id="GO:0006203">
    <property type="term" value="P:dGTP catabolic process"/>
    <property type="evidence" value="ECO:0007669"/>
    <property type="project" value="TreeGrafter"/>
</dbReference>
<evidence type="ECO:0000313" key="3">
    <source>
        <dbReference type="EMBL" id="RNC98558.1"/>
    </source>
</evidence>
<dbReference type="InterPro" id="IPR011551">
    <property type="entry name" value="NTP_PyrPHydrolase_MazG"/>
</dbReference>
<name>A0A3M8H8D0_9BACI</name>
<keyword evidence="4" id="KW-1185">Reference proteome</keyword>
<dbReference type="AlphaFoldDB" id="A0A3M8H8D0"/>
<dbReference type="InterPro" id="IPR035013">
    <property type="entry name" value="YabN_N"/>
</dbReference>
<dbReference type="InterPro" id="IPR000878">
    <property type="entry name" value="4pyrrol_Mease"/>
</dbReference>
<dbReference type="GO" id="GO:0047429">
    <property type="term" value="F:nucleoside triphosphate diphosphatase activity"/>
    <property type="evidence" value="ECO:0007669"/>
    <property type="project" value="UniProtKB-EC"/>
</dbReference>
<dbReference type="NCBIfam" id="TIGR00444">
    <property type="entry name" value="mazG"/>
    <property type="match status" value="1"/>
</dbReference>
<dbReference type="OrthoDB" id="9808939at2"/>
<dbReference type="InterPro" id="IPR048011">
    <property type="entry name" value="NTP-PPase_MazG-like_C"/>
</dbReference>
<feature type="domain" description="NTP pyrophosphohydrolase MazG-like" evidence="2">
    <location>
        <begin position="254"/>
        <end position="327"/>
    </location>
</feature>
<feature type="domain" description="NTP pyrophosphohydrolase MazG-like" evidence="2">
    <location>
        <begin position="395"/>
        <end position="451"/>
    </location>
</feature>
<dbReference type="GO" id="GO:0006950">
    <property type="term" value="P:response to stress"/>
    <property type="evidence" value="ECO:0007669"/>
    <property type="project" value="UniProtKB-ARBA"/>
</dbReference>
<dbReference type="RefSeq" id="WP_122972276.1">
    <property type="nucleotide sequence ID" value="NZ_RHLQ01000024.1"/>
</dbReference>
<dbReference type="SUPFAM" id="SSF101386">
    <property type="entry name" value="all-alpha NTP pyrophosphatases"/>
    <property type="match status" value="2"/>
</dbReference>
<dbReference type="NCBIfam" id="NF007113">
    <property type="entry name" value="PRK09562.1"/>
    <property type="match status" value="1"/>
</dbReference>
<dbReference type="InterPro" id="IPR035996">
    <property type="entry name" value="4pyrrol_Methylase_sf"/>
</dbReference>
<accession>A0A3M8H8D0</accession>
<dbReference type="SUPFAM" id="SSF53790">
    <property type="entry name" value="Tetrapyrrole methylase"/>
    <property type="match status" value="1"/>
</dbReference>
<dbReference type="CDD" id="cd11723">
    <property type="entry name" value="YabN_N_like"/>
    <property type="match status" value="1"/>
</dbReference>
<evidence type="ECO:0000313" key="4">
    <source>
        <dbReference type="Proteomes" id="UP000279909"/>
    </source>
</evidence>
<dbReference type="PIRSF" id="PIRSF002845">
    <property type="entry name" value="Ttrprl_mtas_MazG"/>
    <property type="match status" value="1"/>
</dbReference>
<dbReference type="InterPro" id="IPR024180">
    <property type="entry name" value="Tetrapyrrole_Mease/MazG_pred"/>
</dbReference>
<protein>
    <submittedName>
        <fullName evidence="3">Nucleoside triphosphate pyrophosphohydrolase</fullName>
        <ecNumber evidence="3">3.6.1.9</ecNumber>
    </submittedName>
</protein>
<dbReference type="GO" id="GO:0008168">
    <property type="term" value="F:methyltransferase activity"/>
    <property type="evidence" value="ECO:0007669"/>
    <property type="project" value="InterPro"/>
</dbReference>
<gene>
    <name evidence="3" type="ORF">EC501_10630</name>
</gene>
<organism evidence="3 4">
    <name type="scientific">Lysinibacillus halotolerans</name>
    <dbReference type="NCBI Taxonomy" id="1368476"/>
    <lineage>
        <taxon>Bacteria</taxon>
        <taxon>Bacillati</taxon>
        <taxon>Bacillota</taxon>
        <taxon>Bacilli</taxon>
        <taxon>Bacillales</taxon>
        <taxon>Bacillaceae</taxon>
        <taxon>Lysinibacillus</taxon>
    </lineage>
</organism>
<dbReference type="GO" id="GO:0046047">
    <property type="term" value="P:TTP catabolic process"/>
    <property type="evidence" value="ECO:0007669"/>
    <property type="project" value="TreeGrafter"/>
</dbReference>
<dbReference type="EMBL" id="RHLQ01000024">
    <property type="protein sequence ID" value="RNC98558.1"/>
    <property type="molecule type" value="Genomic_DNA"/>
</dbReference>